<name>A0A232ED03_9HYME</name>
<proteinExistence type="predicted"/>
<dbReference type="Proteomes" id="UP000215335">
    <property type="component" value="Unassembled WGS sequence"/>
</dbReference>
<feature type="non-terminal residue" evidence="1">
    <location>
        <position position="1"/>
    </location>
</feature>
<organism evidence="1 2">
    <name type="scientific">Trichomalopsis sarcophagae</name>
    <dbReference type="NCBI Taxonomy" id="543379"/>
    <lineage>
        <taxon>Eukaryota</taxon>
        <taxon>Metazoa</taxon>
        <taxon>Ecdysozoa</taxon>
        <taxon>Arthropoda</taxon>
        <taxon>Hexapoda</taxon>
        <taxon>Insecta</taxon>
        <taxon>Pterygota</taxon>
        <taxon>Neoptera</taxon>
        <taxon>Endopterygota</taxon>
        <taxon>Hymenoptera</taxon>
        <taxon>Apocrita</taxon>
        <taxon>Proctotrupomorpha</taxon>
        <taxon>Chalcidoidea</taxon>
        <taxon>Pteromalidae</taxon>
        <taxon>Pteromalinae</taxon>
        <taxon>Trichomalopsis</taxon>
    </lineage>
</organism>
<keyword evidence="2" id="KW-1185">Reference proteome</keyword>
<reference evidence="1 2" key="1">
    <citation type="journal article" date="2017" name="Curr. Biol.">
        <title>The Evolution of Venom by Co-option of Single-Copy Genes.</title>
        <authorList>
            <person name="Martinson E.O."/>
            <person name="Mrinalini"/>
            <person name="Kelkar Y.D."/>
            <person name="Chang C.H."/>
            <person name="Werren J.H."/>
        </authorList>
    </citation>
    <scope>NUCLEOTIDE SEQUENCE [LARGE SCALE GENOMIC DNA]</scope>
    <source>
        <strain evidence="1 2">Alberta</strain>
        <tissue evidence="1">Whole body</tissue>
    </source>
</reference>
<gene>
    <name evidence="1" type="ORF">TSAR_011634</name>
</gene>
<sequence>FSYNDDRGGTVYVVAWCLYALDHPRLRINICYFQFFFVNDDRGDVVYVVAWYFYALGVESESQQIFFSTC</sequence>
<dbReference type="EMBL" id="NNAY01011491">
    <property type="protein sequence ID" value="OXU16222.1"/>
    <property type="molecule type" value="Genomic_DNA"/>
</dbReference>
<comment type="caution">
    <text evidence="1">The sequence shown here is derived from an EMBL/GenBank/DDBJ whole genome shotgun (WGS) entry which is preliminary data.</text>
</comment>
<evidence type="ECO:0000313" key="1">
    <source>
        <dbReference type="EMBL" id="OXU16222.1"/>
    </source>
</evidence>
<dbReference type="AlphaFoldDB" id="A0A232ED03"/>
<accession>A0A232ED03</accession>
<evidence type="ECO:0000313" key="2">
    <source>
        <dbReference type="Proteomes" id="UP000215335"/>
    </source>
</evidence>
<protein>
    <submittedName>
        <fullName evidence="1">Uncharacterized protein</fullName>
    </submittedName>
</protein>